<comment type="similarity">
    <text evidence="1 6">Belongs to the bacterial solute-binding protein 9 family.</text>
</comment>
<dbReference type="InterPro" id="IPR006127">
    <property type="entry name" value="ZnuA-like"/>
</dbReference>
<evidence type="ECO:0000256" key="8">
    <source>
        <dbReference type="SAM" id="SignalP"/>
    </source>
</evidence>
<dbReference type="Gene3D" id="3.40.50.1980">
    <property type="entry name" value="Nitrogenase molybdenum iron protein domain"/>
    <property type="match status" value="1"/>
</dbReference>
<reference evidence="9 10" key="1">
    <citation type="submission" date="2021-03" db="EMBL/GenBank/DDBJ databases">
        <title>Succinivibrio sp. nov. isolated from feces of cow.</title>
        <authorList>
            <person name="Choi J.-Y."/>
        </authorList>
    </citation>
    <scope>NUCLEOTIDE SEQUENCE [LARGE SCALE GENOMIC DNA]</scope>
    <source>
        <strain evidence="9 10">AGMB01872</strain>
    </source>
</reference>
<evidence type="ECO:0000313" key="9">
    <source>
        <dbReference type="EMBL" id="MBW7569879.1"/>
    </source>
</evidence>
<comment type="caution">
    <text evidence="9">The sequence shown here is derived from an EMBL/GenBank/DDBJ whole genome shotgun (WGS) entry which is preliminary data.</text>
</comment>
<dbReference type="SUPFAM" id="SSF53807">
    <property type="entry name" value="Helical backbone' metal receptor"/>
    <property type="match status" value="1"/>
</dbReference>
<protein>
    <recommendedName>
        <fullName evidence="2">High-affinity zinc uptake system protein ZnuA</fullName>
    </recommendedName>
</protein>
<keyword evidence="5" id="KW-0864">Zinc transport</keyword>
<keyword evidence="10" id="KW-1185">Reference proteome</keyword>
<feature type="region of interest" description="Disordered" evidence="7">
    <location>
        <begin position="112"/>
        <end position="143"/>
    </location>
</feature>
<keyword evidence="5" id="KW-0862">Zinc</keyword>
<evidence type="ECO:0000256" key="7">
    <source>
        <dbReference type="SAM" id="MobiDB-lite"/>
    </source>
</evidence>
<keyword evidence="5" id="KW-0406">Ion transport</keyword>
<evidence type="ECO:0000256" key="5">
    <source>
        <dbReference type="ARBA" id="ARBA00022906"/>
    </source>
</evidence>
<evidence type="ECO:0000256" key="1">
    <source>
        <dbReference type="ARBA" id="ARBA00011028"/>
    </source>
</evidence>
<evidence type="ECO:0000256" key="2">
    <source>
        <dbReference type="ARBA" id="ARBA00015915"/>
    </source>
</evidence>
<dbReference type="PANTHER" id="PTHR42953">
    <property type="entry name" value="HIGH-AFFINITY ZINC UPTAKE SYSTEM PROTEIN ZNUA-RELATED"/>
    <property type="match status" value="1"/>
</dbReference>
<dbReference type="Pfam" id="PF01297">
    <property type="entry name" value="ZnuA"/>
    <property type="match status" value="1"/>
</dbReference>
<evidence type="ECO:0000256" key="3">
    <source>
        <dbReference type="ARBA" id="ARBA00022448"/>
    </source>
</evidence>
<gene>
    <name evidence="9" type="ORF">J5V48_03115</name>
</gene>
<dbReference type="PRINTS" id="PR00690">
    <property type="entry name" value="ADHESNFAMILY"/>
</dbReference>
<evidence type="ECO:0000256" key="4">
    <source>
        <dbReference type="ARBA" id="ARBA00022729"/>
    </source>
</evidence>
<dbReference type="EMBL" id="JAGFNY010000006">
    <property type="protein sequence ID" value="MBW7569879.1"/>
    <property type="molecule type" value="Genomic_DNA"/>
</dbReference>
<name>A0ABS7DFQ0_9GAMM</name>
<keyword evidence="3 6" id="KW-0813">Transport</keyword>
<keyword evidence="4 8" id="KW-0732">Signal</keyword>
<dbReference type="InterPro" id="IPR006128">
    <property type="entry name" value="Lipoprotein_PsaA-like"/>
</dbReference>
<dbReference type="PANTHER" id="PTHR42953:SF3">
    <property type="entry name" value="HIGH-AFFINITY ZINC UPTAKE SYSTEM PROTEIN ZNUA"/>
    <property type="match status" value="1"/>
</dbReference>
<dbReference type="Proteomes" id="UP000731465">
    <property type="component" value="Unassembled WGS sequence"/>
</dbReference>
<accession>A0ABS7DFQ0</accession>
<feature type="signal peptide" evidence="8">
    <location>
        <begin position="1"/>
        <end position="23"/>
    </location>
</feature>
<evidence type="ECO:0000256" key="6">
    <source>
        <dbReference type="RuleBase" id="RU003512"/>
    </source>
</evidence>
<evidence type="ECO:0000313" key="10">
    <source>
        <dbReference type="Proteomes" id="UP000731465"/>
    </source>
</evidence>
<dbReference type="InterPro" id="IPR050492">
    <property type="entry name" value="Bact_metal-bind_prot9"/>
</dbReference>
<feature type="chain" id="PRO_5046739860" description="High-affinity zinc uptake system protein ZnuA" evidence="8">
    <location>
        <begin position="24"/>
        <end position="241"/>
    </location>
</feature>
<sequence>MLSKLLRVFALLGSLMLSDYALAKELNIVTTSFPQYDFVNHIVKNKAKVIMLLKPGAQSHSFEPTPKDIISIQNSDLFVYNGGENDEWIEKLIENSNKHIQHFSFVSSVNLREEETKEGMQSEEEDENEHDHHHDSDEEVEYDEHVWTSPKNDIIILNKLCRKIVSLDPDNAQFYMANAAEYIKEFVELDKKFTKISNMSKNKLLIFADRFPLLYFEKTITLIIMQLSKAVLAKTRFLQPP</sequence>
<proteinExistence type="inferred from homology"/>
<organism evidence="9 10">
    <name type="scientific">Succinivibrio faecicola</name>
    <dbReference type="NCBI Taxonomy" id="2820300"/>
    <lineage>
        <taxon>Bacteria</taxon>
        <taxon>Pseudomonadati</taxon>
        <taxon>Pseudomonadota</taxon>
        <taxon>Gammaproteobacteria</taxon>
        <taxon>Aeromonadales</taxon>
        <taxon>Succinivibrionaceae</taxon>
        <taxon>Succinivibrio</taxon>
    </lineage>
</organism>